<accession>A0A2D2DH96</accession>
<protein>
    <submittedName>
        <fullName evidence="2">Uncharacterized protein</fullName>
    </submittedName>
</protein>
<evidence type="ECO:0000256" key="1">
    <source>
        <dbReference type="SAM" id="Phobius"/>
    </source>
</evidence>
<keyword evidence="3" id="KW-1185">Reference proteome</keyword>
<dbReference type="AlphaFoldDB" id="A0A2D2DH96"/>
<reference evidence="2" key="1">
    <citation type="submission" date="2017-10" db="EMBL/GenBank/DDBJ databases">
        <title>Massilia psychrophilum sp. nov., a novel purple-pigmented bacterium isolated from Tianshan glacier, Xinjiang Municipality, China.</title>
        <authorList>
            <person name="Wang H."/>
        </authorList>
    </citation>
    <scope>NUCLEOTIDE SEQUENCE [LARGE SCALE GENOMIC DNA]</scope>
    <source>
        <strain evidence="2">B2</strain>
    </source>
</reference>
<name>A0A2D2DH96_9BURK</name>
<feature type="transmembrane region" description="Helical" evidence="1">
    <location>
        <begin position="66"/>
        <end position="85"/>
    </location>
</feature>
<keyword evidence="1" id="KW-1133">Transmembrane helix</keyword>
<keyword evidence="1" id="KW-0812">Transmembrane</keyword>
<evidence type="ECO:0000313" key="2">
    <source>
        <dbReference type="EMBL" id="ATQ74341.1"/>
    </source>
</evidence>
<sequence>MLAFLVGMAALFATSFTLLPPAQLHPFAGDATLLLMGAGILAFAAGYVFFAIAGSRIQRSAWRRRLAAVIVLFQLVAGSTMVYLYPDPAVLGVMGPLLCFSVYMFATFVWPARRNRTYRPLRRRERSEDEFPRK</sequence>
<evidence type="ECO:0000313" key="3">
    <source>
        <dbReference type="Proteomes" id="UP000229897"/>
    </source>
</evidence>
<dbReference type="Proteomes" id="UP000229897">
    <property type="component" value="Chromosome"/>
</dbReference>
<dbReference type="KEGG" id="mass:CR152_07325"/>
<proteinExistence type="predicted"/>
<gene>
    <name evidence="2" type="ORF">CR152_07325</name>
</gene>
<feature type="transmembrane region" description="Helical" evidence="1">
    <location>
        <begin position="34"/>
        <end position="54"/>
    </location>
</feature>
<dbReference type="EMBL" id="CP024608">
    <property type="protein sequence ID" value="ATQ74341.1"/>
    <property type="molecule type" value="Genomic_DNA"/>
</dbReference>
<feature type="transmembrane region" description="Helical" evidence="1">
    <location>
        <begin position="91"/>
        <end position="112"/>
    </location>
</feature>
<organism evidence="2 3">
    <name type="scientific">Massilia violaceinigra</name>
    <dbReference type="NCBI Taxonomy" id="2045208"/>
    <lineage>
        <taxon>Bacteria</taxon>
        <taxon>Pseudomonadati</taxon>
        <taxon>Pseudomonadota</taxon>
        <taxon>Betaproteobacteria</taxon>
        <taxon>Burkholderiales</taxon>
        <taxon>Oxalobacteraceae</taxon>
        <taxon>Telluria group</taxon>
        <taxon>Massilia</taxon>
    </lineage>
</organism>
<keyword evidence="1" id="KW-0472">Membrane</keyword>